<dbReference type="PANTHER" id="PTHR36925">
    <property type="entry name" value="COBALT-PRECORRIN-6A REDUCTASE"/>
    <property type="match status" value="1"/>
</dbReference>
<dbReference type="PANTHER" id="PTHR36925:SF1">
    <property type="entry name" value="COBALT-PRECORRIN-6A REDUCTASE"/>
    <property type="match status" value="1"/>
</dbReference>
<dbReference type="Pfam" id="PF02571">
    <property type="entry name" value="CbiJ"/>
    <property type="match status" value="1"/>
</dbReference>
<evidence type="ECO:0000313" key="4">
    <source>
        <dbReference type="EMBL" id="RPA66283.1"/>
    </source>
</evidence>
<keyword evidence="5" id="KW-1185">Reference proteome</keyword>
<gene>
    <name evidence="4" type="ORF">EF294_01545</name>
</gene>
<keyword evidence="3 4" id="KW-0560">Oxidoreductase</keyword>
<dbReference type="InterPro" id="IPR003723">
    <property type="entry name" value="Precorrin-6x_reduct"/>
</dbReference>
<organism evidence="4 5">
    <name type="scientific">Gordonia oryzae</name>
    <dbReference type="NCBI Taxonomy" id="2487349"/>
    <lineage>
        <taxon>Bacteria</taxon>
        <taxon>Bacillati</taxon>
        <taxon>Actinomycetota</taxon>
        <taxon>Actinomycetes</taxon>
        <taxon>Mycobacteriales</taxon>
        <taxon>Gordoniaceae</taxon>
        <taxon>Gordonia</taxon>
    </lineage>
</organism>
<comment type="pathway">
    <text evidence="1">Cofactor biosynthesis; adenosylcobalamin biosynthesis.</text>
</comment>
<dbReference type="PROSITE" id="PS51014">
    <property type="entry name" value="COBK_CBIJ"/>
    <property type="match status" value="1"/>
</dbReference>
<dbReference type="NCBIfam" id="NF005968">
    <property type="entry name" value="PRK08057.1-2"/>
    <property type="match status" value="1"/>
</dbReference>
<dbReference type="AlphaFoldDB" id="A0A3N4GTC3"/>
<dbReference type="GO" id="GO:0009236">
    <property type="term" value="P:cobalamin biosynthetic process"/>
    <property type="evidence" value="ECO:0007669"/>
    <property type="project" value="UniProtKB-UniPathway"/>
</dbReference>
<evidence type="ECO:0000256" key="3">
    <source>
        <dbReference type="ARBA" id="ARBA00023002"/>
    </source>
</evidence>
<evidence type="ECO:0000313" key="5">
    <source>
        <dbReference type="Proteomes" id="UP000267536"/>
    </source>
</evidence>
<dbReference type="EC" id="1.3.1.106" evidence="4"/>
<protein>
    <submittedName>
        <fullName evidence="4">Cobalt-precorrin-6A reductase</fullName>
        <ecNumber evidence="4">1.3.1.106</ecNumber>
    </submittedName>
</protein>
<dbReference type="EMBL" id="RKMH01000001">
    <property type="protein sequence ID" value="RPA66283.1"/>
    <property type="molecule type" value="Genomic_DNA"/>
</dbReference>
<proteinExistence type="predicted"/>
<evidence type="ECO:0000256" key="1">
    <source>
        <dbReference type="ARBA" id="ARBA00004953"/>
    </source>
</evidence>
<dbReference type="Proteomes" id="UP000267536">
    <property type="component" value="Unassembled WGS sequence"/>
</dbReference>
<accession>A0A3N4GTC3</accession>
<comment type="caution">
    <text evidence="4">The sequence shown here is derived from an EMBL/GenBank/DDBJ whole genome shotgun (WGS) entry which is preliminary data.</text>
</comment>
<reference evidence="4 5" key="1">
    <citation type="submission" date="2018-11" db="EMBL/GenBank/DDBJ databases">
        <title>Draft genome sequence of Gordonia sp. RS15-1S isolated from rice stems.</title>
        <authorList>
            <person name="Muangham S."/>
        </authorList>
    </citation>
    <scope>NUCLEOTIDE SEQUENCE [LARGE SCALE GENOMIC DNA]</scope>
    <source>
        <strain evidence="4 5">RS15-1S</strain>
    </source>
</reference>
<keyword evidence="2" id="KW-0169">Cobalamin biosynthesis</keyword>
<dbReference type="NCBIfam" id="TIGR00715">
    <property type="entry name" value="precor6x_red"/>
    <property type="match status" value="1"/>
</dbReference>
<dbReference type="GO" id="GO:0016994">
    <property type="term" value="F:precorrin-6A reductase activity"/>
    <property type="evidence" value="ECO:0007669"/>
    <property type="project" value="InterPro"/>
</dbReference>
<sequence length="262" mass="27569">MGIGEILMAASPPPGRGCVLVLGGTAEARGLAADLHHDGIEVVSSLAGRVAQPRLPVGAVRIGGFGGVDGMSAWLHDNHVRAVVDATHPFAATITAHAVTACAATGTPLLRLRRAPWVARPGDHWTQVPDIRGAATALTGHDGRILLTTGRQDADAFAGITDAWFLIRVVDAPTGRLPAQHTIVRSRGPYHLDAERQLLQENRIDTLVTKNSGGELTYPKLDAAAQLGIRVIMVDRPTEPRGVTAVDDVVSASAWVRTLTDG</sequence>
<dbReference type="OrthoDB" id="5183775at2"/>
<evidence type="ECO:0000256" key="2">
    <source>
        <dbReference type="ARBA" id="ARBA00022573"/>
    </source>
</evidence>
<dbReference type="UniPathway" id="UPA00148"/>
<name>A0A3N4GTC3_9ACTN</name>